<proteinExistence type="predicted"/>
<name>A0A926VC80_9CYAN</name>
<dbReference type="InterPro" id="IPR013780">
    <property type="entry name" value="Glyco_hydro_b"/>
</dbReference>
<dbReference type="PANTHER" id="PTHR10357">
    <property type="entry name" value="ALPHA-AMYLASE FAMILY MEMBER"/>
    <property type="match status" value="1"/>
</dbReference>
<keyword evidence="1" id="KW-0378">Hydrolase</keyword>
<sequence>MQINTPDWVKHAVFYQIFPDRFARSKQSRKRLLKNASWEAWDDMPTLQGYKGGDLWGVMEQLDYLQDLGINAIYFTPIFQSASNHRYHTHDYYLVDPMLGGNSAFKELLDAAHKRNIKVVLDGVFNHASRGFFFFHDILENGPHSPWLDWFKIERWPLSPYNGEYPANYVGWAGNRALPEFNHENPEVREYIMEIAEYWIKFGIDGWRLDVPFEIKVPGFWQEFRDRVKAINPEAYIVGEVWGDSRQWLDGTQFDGVMNYLFAAPTIAFTAGDRVDIEQVQDRSYQPYPPLFAKEYGEKIQHLLQLYPWDIQLTQLNLLASHDTARLLSIAKDDKPSVELATLLLMTYPGAPSIYYGDEVGLPGKLDPDSRRGFPMEAHWDIYVLKYHQKLIALRQKYPALRTGYYHILYAEGTVYVFDRILGNEELIIAVNVGTAPAQASFEVTGLQSQPSQLLYGDCEVSWSNDEEKSNQLTLNIPPRTGCILGEERG</sequence>
<dbReference type="GO" id="GO:0005975">
    <property type="term" value="P:carbohydrate metabolic process"/>
    <property type="evidence" value="ECO:0007669"/>
    <property type="project" value="InterPro"/>
</dbReference>
<dbReference type="Gene3D" id="3.20.20.80">
    <property type="entry name" value="Glycosidases"/>
    <property type="match status" value="1"/>
</dbReference>
<dbReference type="EMBL" id="JACJPW010000017">
    <property type="protein sequence ID" value="MBD2181204.1"/>
    <property type="molecule type" value="Genomic_DNA"/>
</dbReference>
<keyword evidence="2" id="KW-0326">Glycosidase</keyword>
<reference evidence="4" key="1">
    <citation type="journal article" date="2015" name="ISME J.">
        <title>Draft Genome Sequence of Streptomyces incarnatus NRRL8089, which Produces the Nucleoside Antibiotic Sinefungin.</title>
        <authorList>
            <person name="Oshima K."/>
            <person name="Hattori M."/>
            <person name="Shimizu H."/>
            <person name="Fukuda K."/>
            <person name="Nemoto M."/>
            <person name="Inagaki K."/>
            <person name="Tamura T."/>
        </authorList>
    </citation>
    <scope>NUCLEOTIDE SEQUENCE</scope>
    <source>
        <strain evidence="4">FACHB-1375</strain>
    </source>
</reference>
<gene>
    <name evidence="4" type="ORF">H6G03_08825</name>
</gene>
<dbReference type="SUPFAM" id="SSF51011">
    <property type="entry name" value="Glycosyl hydrolase domain"/>
    <property type="match status" value="1"/>
</dbReference>
<dbReference type="InterPro" id="IPR054174">
    <property type="entry name" value="Alpha-amylase-like_C"/>
</dbReference>
<dbReference type="Gene3D" id="2.60.40.1180">
    <property type="entry name" value="Golgi alpha-mannosidase II"/>
    <property type="match status" value="1"/>
</dbReference>
<dbReference type="SUPFAM" id="SSF51445">
    <property type="entry name" value="(Trans)glycosidases"/>
    <property type="match status" value="1"/>
</dbReference>
<organism evidence="4 5">
    <name type="scientific">Aerosakkonema funiforme FACHB-1375</name>
    <dbReference type="NCBI Taxonomy" id="2949571"/>
    <lineage>
        <taxon>Bacteria</taxon>
        <taxon>Bacillati</taxon>
        <taxon>Cyanobacteriota</taxon>
        <taxon>Cyanophyceae</taxon>
        <taxon>Oscillatoriophycideae</taxon>
        <taxon>Aerosakkonematales</taxon>
        <taxon>Aerosakkonemataceae</taxon>
        <taxon>Aerosakkonema</taxon>
    </lineage>
</organism>
<dbReference type="SMART" id="SM00642">
    <property type="entry name" value="Aamy"/>
    <property type="match status" value="1"/>
</dbReference>
<reference evidence="4" key="2">
    <citation type="submission" date="2020-08" db="EMBL/GenBank/DDBJ databases">
        <authorList>
            <person name="Chen M."/>
            <person name="Teng W."/>
            <person name="Zhao L."/>
            <person name="Hu C."/>
            <person name="Zhou Y."/>
            <person name="Han B."/>
            <person name="Song L."/>
            <person name="Shu W."/>
        </authorList>
    </citation>
    <scope>NUCLEOTIDE SEQUENCE</scope>
    <source>
        <strain evidence="4">FACHB-1375</strain>
    </source>
</reference>
<dbReference type="RefSeq" id="WP_190463965.1">
    <property type="nucleotide sequence ID" value="NZ_JACJPW010000017.1"/>
</dbReference>
<dbReference type="Proteomes" id="UP000641646">
    <property type="component" value="Unassembled WGS sequence"/>
</dbReference>
<evidence type="ECO:0000313" key="4">
    <source>
        <dbReference type="EMBL" id="MBD2181204.1"/>
    </source>
</evidence>
<dbReference type="PANTHER" id="PTHR10357:SF210">
    <property type="entry name" value="MALTODEXTRIN GLUCOSIDASE"/>
    <property type="match status" value="1"/>
</dbReference>
<dbReference type="AlphaFoldDB" id="A0A926VC80"/>
<accession>A0A926VC80</accession>
<evidence type="ECO:0000259" key="3">
    <source>
        <dbReference type="SMART" id="SM00642"/>
    </source>
</evidence>
<dbReference type="InterPro" id="IPR006047">
    <property type="entry name" value="GH13_cat_dom"/>
</dbReference>
<dbReference type="CDD" id="cd11338">
    <property type="entry name" value="AmyAc_CMD"/>
    <property type="match status" value="1"/>
</dbReference>
<dbReference type="Pfam" id="PF22026">
    <property type="entry name" value="Alpha-amylase_C_2"/>
    <property type="match status" value="1"/>
</dbReference>
<evidence type="ECO:0000256" key="1">
    <source>
        <dbReference type="ARBA" id="ARBA00022801"/>
    </source>
</evidence>
<dbReference type="Pfam" id="PF00128">
    <property type="entry name" value="Alpha-amylase"/>
    <property type="match status" value="1"/>
</dbReference>
<comment type="caution">
    <text evidence="4">The sequence shown here is derived from an EMBL/GenBank/DDBJ whole genome shotgun (WGS) entry which is preliminary data.</text>
</comment>
<protein>
    <submittedName>
        <fullName evidence="4">DUF3459 domain-containing protein</fullName>
    </submittedName>
</protein>
<evidence type="ECO:0000256" key="2">
    <source>
        <dbReference type="ARBA" id="ARBA00023295"/>
    </source>
</evidence>
<dbReference type="InterPro" id="IPR017853">
    <property type="entry name" value="GH"/>
</dbReference>
<feature type="domain" description="Glycosyl hydrolase family 13 catalytic" evidence="3">
    <location>
        <begin position="16"/>
        <end position="395"/>
    </location>
</feature>
<dbReference type="GO" id="GO:0016798">
    <property type="term" value="F:hydrolase activity, acting on glycosyl bonds"/>
    <property type="evidence" value="ECO:0007669"/>
    <property type="project" value="UniProtKB-KW"/>
</dbReference>
<keyword evidence="5" id="KW-1185">Reference proteome</keyword>
<evidence type="ECO:0000313" key="5">
    <source>
        <dbReference type="Proteomes" id="UP000641646"/>
    </source>
</evidence>